<protein>
    <submittedName>
        <fullName evidence="2">Cyclase</fullName>
    </submittedName>
</protein>
<evidence type="ECO:0000313" key="2">
    <source>
        <dbReference type="EMBL" id="MEY8038447.1"/>
    </source>
</evidence>
<dbReference type="Proteomes" id="UP001564626">
    <property type="component" value="Unassembled WGS sequence"/>
</dbReference>
<keyword evidence="3" id="KW-1185">Reference proteome</keyword>
<accession>A0ABV4CBH5</accession>
<proteinExistence type="predicted"/>
<dbReference type="EMBL" id="JBGEHV010000004">
    <property type="protein sequence ID" value="MEY8038447.1"/>
    <property type="molecule type" value="Genomic_DNA"/>
</dbReference>
<feature type="signal peptide" evidence="1">
    <location>
        <begin position="1"/>
        <end position="28"/>
    </location>
</feature>
<comment type="caution">
    <text evidence="2">The sequence shown here is derived from an EMBL/GenBank/DDBJ whole genome shotgun (WGS) entry which is preliminary data.</text>
</comment>
<name>A0ABV4CBH5_9PSEU</name>
<gene>
    <name evidence="2" type="ORF">AB8O55_03490</name>
</gene>
<keyword evidence="1" id="KW-0732">Signal</keyword>
<feature type="chain" id="PRO_5047105086" evidence="1">
    <location>
        <begin position="29"/>
        <end position="209"/>
    </location>
</feature>
<evidence type="ECO:0000256" key="1">
    <source>
        <dbReference type="SAM" id="SignalP"/>
    </source>
</evidence>
<organism evidence="2 3">
    <name type="scientific">Saccharopolyspora cebuensis</name>
    <dbReference type="NCBI Taxonomy" id="418759"/>
    <lineage>
        <taxon>Bacteria</taxon>
        <taxon>Bacillati</taxon>
        <taxon>Actinomycetota</taxon>
        <taxon>Actinomycetes</taxon>
        <taxon>Pseudonocardiales</taxon>
        <taxon>Pseudonocardiaceae</taxon>
        <taxon>Saccharopolyspora</taxon>
    </lineage>
</organism>
<reference evidence="2 3" key="1">
    <citation type="submission" date="2024-08" db="EMBL/GenBank/DDBJ databases">
        <title>Genome mining of Saccharopolyspora cebuensis PGLac3 from Nigerian medicinal plant.</title>
        <authorList>
            <person name="Ezeobiora C.E."/>
            <person name="Igbokwe N.H."/>
            <person name="Amin D.H."/>
            <person name="Mendie U.E."/>
        </authorList>
    </citation>
    <scope>NUCLEOTIDE SEQUENCE [LARGE SCALE GENOMIC DNA]</scope>
    <source>
        <strain evidence="2 3">PGLac3</strain>
    </source>
</reference>
<sequence length="209" mass="21063">MSARIKRTATAAAIAAATALAFSPQALAAAFDINFDCSGDSPLGEQLFSLPQTAEVIAPASVAPGAGLELVIDPEPSTVPTEVNGYAVERVEGLDLRIPIPANSTFVSAELSGGSGLGDTPPTLTVDGDLATLHLDGPMAGGAAYELPTVTAQLTAADSGTIETRLHGTGYDDPGLTFNAVVSSILGEIDVPTACYPNPNPVLTTTTIG</sequence>
<dbReference type="RefSeq" id="WP_345367963.1">
    <property type="nucleotide sequence ID" value="NZ_BAABII010000020.1"/>
</dbReference>
<evidence type="ECO:0000313" key="3">
    <source>
        <dbReference type="Proteomes" id="UP001564626"/>
    </source>
</evidence>